<protein>
    <submittedName>
        <fullName evidence="1">Uncharacterized protein</fullName>
    </submittedName>
</protein>
<gene>
    <name evidence="1" type="ORF">HNP47_000867</name>
</gene>
<comment type="caution">
    <text evidence="1">The sequence shown here is derived from an EMBL/GenBank/DDBJ whole genome shotgun (WGS) entry which is preliminary data.</text>
</comment>
<dbReference type="RefSeq" id="WP_184278497.1">
    <property type="nucleotide sequence ID" value="NZ_JACHLJ010000001.1"/>
</dbReference>
<evidence type="ECO:0000313" key="2">
    <source>
        <dbReference type="Proteomes" id="UP000556201"/>
    </source>
</evidence>
<proteinExistence type="predicted"/>
<evidence type="ECO:0000313" key="1">
    <source>
        <dbReference type="EMBL" id="MBB5770898.1"/>
    </source>
</evidence>
<sequence length="147" mass="15826">MANASLIKSDDMALNLPAGSVVVLAPHSAGEDGALSYIVSRHRTSSYFDLAQSTEDVRAELFRAGRSAETFVQLSSSGQPVLVEPGSLEGFEGRKGDDDSRWIVVDVRAPNDNLFQVTVDHTPDHLILLQTTLTEKEAGHGQDPTHA</sequence>
<dbReference type="Proteomes" id="UP000556201">
    <property type="component" value="Unassembled WGS sequence"/>
</dbReference>
<accession>A0A7W9FST8</accession>
<reference evidence="1 2" key="1">
    <citation type="submission" date="2020-08" db="EMBL/GenBank/DDBJ databases">
        <title>Functional genomics of gut bacteria from endangered species of beetles.</title>
        <authorList>
            <person name="Carlos-Shanley C."/>
        </authorList>
    </citation>
    <scope>NUCLEOTIDE SEQUENCE [LARGE SCALE GENOMIC DNA]</scope>
    <source>
        <strain evidence="1 2">S00192</strain>
    </source>
</reference>
<name>A0A7W9FST8_BREVE</name>
<organism evidence="1 2">
    <name type="scientific">Brevundimonas vesicularis</name>
    <name type="common">Pseudomonas vesicularis</name>
    <dbReference type="NCBI Taxonomy" id="41276"/>
    <lineage>
        <taxon>Bacteria</taxon>
        <taxon>Pseudomonadati</taxon>
        <taxon>Pseudomonadota</taxon>
        <taxon>Alphaproteobacteria</taxon>
        <taxon>Caulobacterales</taxon>
        <taxon>Caulobacteraceae</taxon>
        <taxon>Brevundimonas</taxon>
    </lineage>
</organism>
<dbReference type="EMBL" id="JACHLJ010000001">
    <property type="protein sequence ID" value="MBB5770898.1"/>
    <property type="molecule type" value="Genomic_DNA"/>
</dbReference>
<dbReference type="AlphaFoldDB" id="A0A7W9FST8"/>